<gene>
    <name evidence="19" type="ordered locus">Fluta_0549</name>
</gene>
<dbReference type="PROSITE" id="PS50112">
    <property type="entry name" value="PAS"/>
    <property type="match status" value="1"/>
</dbReference>
<evidence type="ECO:0000313" key="19">
    <source>
        <dbReference type="EMBL" id="AEA42554.1"/>
    </source>
</evidence>
<feature type="transmembrane region" description="Helical" evidence="15">
    <location>
        <begin position="143"/>
        <end position="165"/>
    </location>
</feature>
<dbReference type="Pfam" id="PF00512">
    <property type="entry name" value="HisKA"/>
    <property type="match status" value="1"/>
</dbReference>
<evidence type="ECO:0000256" key="10">
    <source>
        <dbReference type="ARBA" id="ARBA00022777"/>
    </source>
</evidence>
<evidence type="ECO:0000256" key="14">
    <source>
        <dbReference type="ARBA" id="ARBA00023136"/>
    </source>
</evidence>
<dbReference type="PROSITE" id="PS50109">
    <property type="entry name" value="HIS_KIN"/>
    <property type="match status" value="1"/>
</dbReference>
<evidence type="ECO:0000256" key="9">
    <source>
        <dbReference type="ARBA" id="ARBA00022741"/>
    </source>
</evidence>
<dbReference type="InterPro" id="IPR003594">
    <property type="entry name" value="HATPase_dom"/>
</dbReference>
<dbReference type="SMART" id="SM00388">
    <property type="entry name" value="HisKA"/>
    <property type="match status" value="1"/>
</dbReference>
<dbReference type="Pfam" id="PF00672">
    <property type="entry name" value="HAMP"/>
    <property type="match status" value="1"/>
</dbReference>
<dbReference type="SMART" id="SM00387">
    <property type="entry name" value="HATPase_c"/>
    <property type="match status" value="1"/>
</dbReference>
<dbReference type="GO" id="GO:0030295">
    <property type="term" value="F:protein kinase activator activity"/>
    <property type="evidence" value="ECO:0007669"/>
    <property type="project" value="TreeGrafter"/>
</dbReference>
<dbReference type="InterPro" id="IPR004358">
    <property type="entry name" value="Sig_transdc_His_kin-like_C"/>
</dbReference>
<organism evidence="19 20">
    <name type="scientific">Fluviicola taffensis (strain DSM 16823 / NCIMB 13979 / RW262)</name>
    <dbReference type="NCBI Taxonomy" id="755732"/>
    <lineage>
        <taxon>Bacteria</taxon>
        <taxon>Pseudomonadati</taxon>
        <taxon>Bacteroidota</taxon>
        <taxon>Flavobacteriia</taxon>
        <taxon>Flavobacteriales</taxon>
        <taxon>Crocinitomicaceae</taxon>
        <taxon>Fluviicola</taxon>
    </lineage>
</organism>
<evidence type="ECO:0000256" key="7">
    <source>
        <dbReference type="ARBA" id="ARBA00022679"/>
    </source>
</evidence>
<dbReference type="GO" id="GO:0007234">
    <property type="term" value="P:osmosensory signaling via phosphorelay pathway"/>
    <property type="evidence" value="ECO:0007669"/>
    <property type="project" value="TreeGrafter"/>
</dbReference>
<dbReference type="PRINTS" id="PR00344">
    <property type="entry name" value="BCTRLSENSOR"/>
</dbReference>
<dbReference type="KEGG" id="fte:Fluta_0549"/>
<dbReference type="Pfam" id="PF00989">
    <property type="entry name" value="PAS"/>
    <property type="match status" value="1"/>
</dbReference>
<dbReference type="SMART" id="SM00091">
    <property type="entry name" value="PAS"/>
    <property type="match status" value="1"/>
</dbReference>
<dbReference type="InterPro" id="IPR035965">
    <property type="entry name" value="PAS-like_dom_sf"/>
</dbReference>
<comment type="subcellular location">
    <subcellularLocation>
        <location evidence="3">Cell membrane</location>
    </subcellularLocation>
    <subcellularLocation>
        <location evidence="2">Membrane</location>
        <topology evidence="2">Multi-pass membrane protein</topology>
    </subcellularLocation>
</comment>
<evidence type="ECO:0000256" key="15">
    <source>
        <dbReference type="SAM" id="Phobius"/>
    </source>
</evidence>
<keyword evidence="12 15" id="KW-1133">Transmembrane helix</keyword>
<sequence precursor="true">MKIKTKLTLGVGLLLLLIILLAVVSAGYVLALKEDTNNILVANYNSLDYSRKMLLAIDEEENDKTAEKRFRENLALQNKNITETGEREIMERLNDHVRQMGNNFTVKTQIHQLVRQDLLEIMRLNMSAIQRKSDFANQSTNSALFWIVGTGSACFLIAFILLVQLPRNIARPIKELTESIRQIASRNYKQRVAFESHNEFGDLAKSFNIMAEKLDEYNSTQLAEVLYEKKRIETLINSMNDPVIGLDENNLIMFVNDKAINILGLSKTDLMGKSAQEVALSNDLLRSLIRTSIDSTDKEGKHAAPIRIFVNDKEQYFEKEQVTISITPTGESEKHTIGDVIILRNITSFKELEFAKTNFMATISHELKTPISSIKMSLQLLEKEAGGIVNPEQLQLIHSIKEDSDRLLKITGELLNLSQIETGNIQLVLQSSSPHDMVSHAVEAATKEAERYQVNIQVNEAEKISEIFVDMDKTQWVLINLLVNAIHYSPIGGTVTVSLEQQGTSVRFAVSDKGKGIDPKYTTRIFDRYFQVPGSSKSGSGLGLAICREFIEAQGGTIDVDSQLGEGSTFYFLIEQK</sequence>
<evidence type="ECO:0000259" key="16">
    <source>
        <dbReference type="PROSITE" id="PS50109"/>
    </source>
</evidence>
<dbReference type="GO" id="GO:0005886">
    <property type="term" value="C:plasma membrane"/>
    <property type="evidence" value="ECO:0007669"/>
    <property type="project" value="UniProtKB-SubCell"/>
</dbReference>
<reference evidence="19 20" key="1">
    <citation type="journal article" date="2011" name="Stand. Genomic Sci.">
        <title>Complete genome sequence of the gliding freshwater bacterium Fluviicola taffensis type strain (RW262).</title>
        <authorList>
            <person name="Woyke T."/>
            <person name="Chertkov O."/>
            <person name="Lapidus A."/>
            <person name="Nolan M."/>
            <person name="Lucas S."/>
            <person name="Del Rio T.G."/>
            <person name="Tice H."/>
            <person name="Cheng J.F."/>
            <person name="Tapia R."/>
            <person name="Han C."/>
            <person name="Goodwin L."/>
            <person name="Pitluck S."/>
            <person name="Liolios K."/>
            <person name="Pagani I."/>
            <person name="Ivanova N."/>
            <person name="Huntemann M."/>
            <person name="Mavromatis K."/>
            <person name="Mikhailova N."/>
            <person name="Pati A."/>
            <person name="Chen A."/>
            <person name="Palaniappan K."/>
            <person name="Land M."/>
            <person name="Hauser L."/>
            <person name="Brambilla E.M."/>
            <person name="Rohde M."/>
            <person name="Mwirichia R."/>
            <person name="Sikorski J."/>
            <person name="Tindall B.J."/>
            <person name="Goker M."/>
            <person name="Bristow J."/>
            <person name="Eisen J.A."/>
            <person name="Markowitz V."/>
            <person name="Hugenholtz P."/>
            <person name="Klenk H.P."/>
            <person name="Kyrpides N.C."/>
        </authorList>
    </citation>
    <scope>NUCLEOTIDE SEQUENCE [LARGE SCALE GENOMIC DNA]</scope>
    <source>
        <strain evidence="20">DSM 16823 / RW262 / RW262</strain>
    </source>
</reference>
<dbReference type="CDD" id="cd00082">
    <property type="entry name" value="HisKA"/>
    <property type="match status" value="1"/>
</dbReference>
<keyword evidence="8 15" id="KW-0812">Transmembrane</keyword>
<dbReference type="InterPro" id="IPR050351">
    <property type="entry name" value="BphY/WalK/GraS-like"/>
</dbReference>
<dbReference type="NCBIfam" id="TIGR00229">
    <property type="entry name" value="sensory_box"/>
    <property type="match status" value="1"/>
</dbReference>
<feature type="domain" description="PAS" evidence="17">
    <location>
        <begin position="228"/>
        <end position="274"/>
    </location>
</feature>
<keyword evidence="9" id="KW-0547">Nucleotide-binding</keyword>
<dbReference type="EMBL" id="CP002542">
    <property type="protein sequence ID" value="AEA42554.1"/>
    <property type="molecule type" value="Genomic_DNA"/>
</dbReference>
<feature type="domain" description="HAMP" evidence="18">
    <location>
        <begin position="167"/>
        <end position="219"/>
    </location>
</feature>
<dbReference type="PANTHER" id="PTHR42878">
    <property type="entry name" value="TWO-COMPONENT HISTIDINE KINASE"/>
    <property type="match status" value="1"/>
</dbReference>
<keyword evidence="6" id="KW-0597">Phosphoprotein</keyword>
<dbReference type="InterPro" id="IPR036890">
    <property type="entry name" value="HATPase_C_sf"/>
</dbReference>
<evidence type="ECO:0000256" key="3">
    <source>
        <dbReference type="ARBA" id="ARBA00004236"/>
    </source>
</evidence>
<dbReference type="AlphaFoldDB" id="F2IFU6"/>
<evidence type="ECO:0000256" key="5">
    <source>
        <dbReference type="ARBA" id="ARBA00022475"/>
    </source>
</evidence>
<evidence type="ECO:0000256" key="8">
    <source>
        <dbReference type="ARBA" id="ARBA00022692"/>
    </source>
</evidence>
<name>F2IFU6_FLUTR</name>
<dbReference type="InterPro" id="IPR005467">
    <property type="entry name" value="His_kinase_dom"/>
</dbReference>
<protein>
    <recommendedName>
        <fullName evidence="4">histidine kinase</fullName>
        <ecNumber evidence="4">2.7.13.3</ecNumber>
    </recommendedName>
</protein>
<keyword evidence="13" id="KW-0902">Two-component regulatory system</keyword>
<dbReference type="PANTHER" id="PTHR42878:SF7">
    <property type="entry name" value="SENSOR HISTIDINE KINASE GLRK"/>
    <property type="match status" value="1"/>
</dbReference>
<comment type="catalytic activity">
    <reaction evidence="1">
        <text>ATP + protein L-histidine = ADP + protein N-phospho-L-histidine.</text>
        <dbReference type="EC" id="2.7.13.3"/>
    </reaction>
</comment>
<dbReference type="PROSITE" id="PS50885">
    <property type="entry name" value="HAMP"/>
    <property type="match status" value="1"/>
</dbReference>
<dbReference type="Proteomes" id="UP000007463">
    <property type="component" value="Chromosome"/>
</dbReference>
<dbReference type="EC" id="2.7.13.3" evidence="4"/>
<dbReference type="CDD" id="cd06225">
    <property type="entry name" value="HAMP"/>
    <property type="match status" value="1"/>
</dbReference>
<evidence type="ECO:0000256" key="11">
    <source>
        <dbReference type="ARBA" id="ARBA00022840"/>
    </source>
</evidence>
<dbReference type="SUPFAM" id="SSF55785">
    <property type="entry name" value="PYP-like sensor domain (PAS domain)"/>
    <property type="match status" value="1"/>
</dbReference>
<dbReference type="GO" id="GO:0006355">
    <property type="term" value="P:regulation of DNA-templated transcription"/>
    <property type="evidence" value="ECO:0007669"/>
    <property type="project" value="InterPro"/>
</dbReference>
<dbReference type="HOGENOM" id="CLU_000445_89_2_10"/>
<evidence type="ECO:0000256" key="13">
    <source>
        <dbReference type="ARBA" id="ARBA00023012"/>
    </source>
</evidence>
<dbReference type="CDD" id="cd00130">
    <property type="entry name" value="PAS"/>
    <property type="match status" value="1"/>
</dbReference>
<dbReference type="InterPro" id="IPR003660">
    <property type="entry name" value="HAMP_dom"/>
</dbReference>
<dbReference type="Gene3D" id="3.30.565.10">
    <property type="entry name" value="Histidine kinase-like ATPase, C-terminal domain"/>
    <property type="match status" value="1"/>
</dbReference>
<evidence type="ECO:0000313" key="20">
    <source>
        <dbReference type="Proteomes" id="UP000007463"/>
    </source>
</evidence>
<dbReference type="SUPFAM" id="SSF55874">
    <property type="entry name" value="ATPase domain of HSP90 chaperone/DNA topoisomerase II/histidine kinase"/>
    <property type="match status" value="1"/>
</dbReference>
<dbReference type="GO" id="GO:0000156">
    <property type="term" value="F:phosphorelay response regulator activity"/>
    <property type="evidence" value="ECO:0007669"/>
    <property type="project" value="TreeGrafter"/>
</dbReference>
<dbReference type="GO" id="GO:0000155">
    <property type="term" value="F:phosphorelay sensor kinase activity"/>
    <property type="evidence" value="ECO:0007669"/>
    <property type="project" value="InterPro"/>
</dbReference>
<evidence type="ECO:0000256" key="1">
    <source>
        <dbReference type="ARBA" id="ARBA00000085"/>
    </source>
</evidence>
<dbReference type="eggNOG" id="COG5002">
    <property type="taxonomic scope" value="Bacteria"/>
</dbReference>
<dbReference type="Gene3D" id="1.10.287.130">
    <property type="match status" value="1"/>
</dbReference>
<keyword evidence="11" id="KW-0067">ATP-binding</keyword>
<keyword evidence="14 15" id="KW-0472">Membrane</keyword>
<evidence type="ECO:0000256" key="4">
    <source>
        <dbReference type="ARBA" id="ARBA00012438"/>
    </source>
</evidence>
<dbReference type="InterPro" id="IPR003661">
    <property type="entry name" value="HisK_dim/P_dom"/>
</dbReference>
<dbReference type="FunFam" id="3.30.565.10:FF:000023">
    <property type="entry name" value="PAS domain-containing sensor histidine kinase"/>
    <property type="match status" value="1"/>
</dbReference>
<feature type="domain" description="Histidine kinase" evidence="16">
    <location>
        <begin position="362"/>
        <end position="577"/>
    </location>
</feature>
<dbReference type="SUPFAM" id="SSF47384">
    <property type="entry name" value="Homodimeric domain of signal transducing histidine kinase"/>
    <property type="match status" value="1"/>
</dbReference>
<dbReference type="GO" id="GO:0005524">
    <property type="term" value="F:ATP binding"/>
    <property type="evidence" value="ECO:0007669"/>
    <property type="project" value="UniProtKB-KW"/>
</dbReference>
<dbReference type="Pfam" id="PF02518">
    <property type="entry name" value="HATPase_c"/>
    <property type="match status" value="1"/>
</dbReference>
<keyword evidence="20" id="KW-1185">Reference proteome</keyword>
<keyword evidence="7 19" id="KW-0808">Transferase</keyword>
<evidence type="ECO:0000256" key="12">
    <source>
        <dbReference type="ARBA" id="ARBA00022989"/>
    </source>
</evidence>
<keyword evidence="5" id="KW-1003">Cell membrane</keyword>
<reference evidence="20" key="2">
    <citation type="submission" date="2011-02" db="EMBL/GenBank/DDBJ databases">
        <title>The complete genome of Fluviicola taffensis DSM 16823.</title>
        <authorList>
            <consortium name="US DOE Joint Genome Institute (JGI-PGF)"/>
            <person name="Lucas S."/>
            <person name="Copeland A."/>
            <person name="Lapidus A."/>
            <person name="Bruce D."/>
            <person name="Goodwin L."/>
            <person name="Pitluck S."/>
            <person name="Kyrpides N."/>
            <person name="Mavromatis K."/>
            <person name="Ivanova N."/>
            <person name="Mikhailova N."/>
            <person name="Pagani I."/>
            <person name="Chertkov O."/>
            <person name="Detter J.C."/>
            <person name="Han C."/>
            <person name="Tapia R."/>
            <person name="Land M."/>
            <person name="Hauser L."/>
            <person name="Markowitz V."/>
            <person name="Cheng J.-F."/>
            <person name="Hugenholtz P."/>
            <person name="Woyke T."/>
            <person name="Wu D."/>
            <person name="Tindall B."/>
            <person name="Pomrenke H.G."/>
            <person name="Brambilla E."/>
            <person name="Klenk H.-P."/>
            <person name="Eisen J.A."/>
        </authorList>
    </citation>
    <scope>NUCLEOTIDE SEQUENCE [LARGE SCALE GENOMIC DNA]</scope>
    <source>
        <strain evidence="20">DSM 16823 / RW262 / RW262</strain>
    </source>
</reference>
<keyword evidence="10 19" id="KW-0418">Kinase</keyword>
<dbReference type="OrthoDB" id="9813151at2"/>
<dbReference type="Gene3D" id="3.30.450.20">
    <property type="entry name" value="PAS domain"/>
    <property type="match status" value="1"/>
</dbReference>
<evidence type="ECO:0000259" key="17">
    <source>
        <dbReference type="PROSITE" id="PS50112"/>
    </source>
</evidence>
<dbReference type="InterPro" id="IPR000014">
    <property type="entry name" value="PAS"/>
</dbReference>
<dbReference type="SMART" id="SM00304">
    <property type="entry name" value="HAMP"/>
    <property type="match status" value="1"/>
</dbReference>
<proteinExistence type="predicted"/>
<evidence type="ECO:0000256" key="6">
    <source>
        <dbReference type="ARBA" id="ARBA00022553"/>
    </source>
</evidence>
<dbReference type="RefSeq" id="WP_013685328.1">
    <property type="nucleotide sequence ID" value="NC_015321.1"/>
</dbReference>
<dbReference type="STRING" id="755732.Fluta_0549"/>
<accession>F2IFU6</accession>
<dbReference type="InterPro" id="IPR036097">
    <property type="entry name" value="HisK_dim/P_sf"/>
</dbReference>
<dbReference type="Gene3D" id="6.10.340.10">
    <property type="match status" value="1"/>
</dbReference>
<evidence type="ECO:0000259" key="18">
    <source>
        <dbReference type="PROSITE" id="PS50885"/>
    </source>
</evidence>
<dbReference type="SUPFAM" id="SSF158472">
    <property type="entry name" value="HAMP domain-like"/>
    <property type="match status" value="1"/>
</dbReference>
<evidence type="ECO:0000256" key="2">
    <source>
        <dbReference type="ARBA" id="ARBA00004141"/>
    </source>
</evidence>
<dbReference type="InterPro" id="IPR013767">
    <property type="entry name" value="PAS_fold"/>
</dbReference>